<dbReference type="PANTHER" id="PTHR42756">
    <property type="entry name" value="TRANSCRIPTIONAL REGULATOR, MARR"/>
    <property type="match status" value="1"/>
</dbReference>
<dbReference type="GO" id="GO:0003677">
    <property type="term" value="F:DNA binding"/>
    <property type="evidence" value="ECO:0007669"/>
    <property type="project" value="UniProtKB-KW"/>
</dbReference>
<organism evidence="5">
    <name type="scientific">bioreactor metagenome</name>
    <dbReference type="NCBI Taxonomy" id="1076179"/>
    <lineage>
        <taxon>unclassified sequences</taxon>
        <taxon>metagenomes</taxon>
        <taxon>ecological metagenomes</taxon>
    </lineage>
</organism>
<keyword evidence="3" id="KW-0804">Transcription</keyword>
<dbReference type="Pfam" id="PF12802">
    <property type="entry name" value="MarR_2"/>
    <property type="match status" value="1"/>
</dbReference>
<dbReference type="PROSITE" id="PS50995">
    <property type="entry name" value="HTH_MARR_2"/>
    <property type="match status" value="1"/>
</dbReference>
<evidence type="ECO:0000259" key="4">
    <source>
        <dbReference type="PROSITE" id="PS50995"/>
    </source>
</evidence>
<feature type="domain" description="HTH marR-type" evidence="4">
    <location>
        <begin position="9"/>
        <end position="151"/>
    </location>
</feature>
<keyword evidence="2" id="KW-0238">DNA-binding</keyword>
<dbReference type="SUPFAM" id="SSF46785">
    <property type="entry name" value="Winged helix' DNA-binding domain"/>
    <property type="match status" value="1"/>
</dbReference>
<dbReference type="PANTHER" id="PTHR42756:SF1">
    <property type="entry name" value="TRANSCRIPTIONAL REPRESSOR OF EMRAB OPERON"/>
    <property type="match status" value="1"/>
</dbReference>
<keyword evidence="1" id="KW-0805">Transcription regulation</keyword>
<dbReference type="InterPro" id="IPR036388">
    <property type="entry name" value="WH-like_DNA-bd_sf"/>
</dbReference>
<dbReference type="EMBL" id="VSSQ01074222">
    <property type="protein sequence ID" value="MPN25150.1"/>
    <property type="molecule type" value="Genomic_DNA"/>
</dbReference>
<dbReference type="InterPro" id="IPR000835">
    <property type="entry name" value="HTH_MarR-typ"/>
</dbReference>
<evidence type="ECO:0000256" key="1">
    <source>
        <dbReference type="ARBA" id="ARBA00023015"/>
    </source>
</evidence>
<dbReference type="Gene3D" id="1.10.10.10">
    <property type="entry name" value="Winged helix-like DNA-binding domain superfamily/Winged helix DNA-binding domain"/>
    <property type="match status" value="1"/>
</dbReference>
<dbReference type="AlphaFoldDB" id="A0A645GG90"/>
<comment type="caution">
    <text evidence="5">The sequence shown here is derived from an EMBL/GenBank/DDBJ whole genome shotgun (WGS) entry which is preliminary data.</text>
</comment>
<dbReference type="GO" id="GO:0003700">
    <property type="term" value="F:DNA-binding transcription factor activity"/>
    <property type="evidence" value="ECO:0007669"/>
    <property type="project" value="InterPro"/>
</dbReference>
<evidence type="ECO:0000256" key="2">
    <source>
        <dbReference type="ARBA" id="ARBA00023125"/>
    </source>
</evidence>
<name>A0A645GG90_9ZZZZ</name>
<protein>
    <recommendedName>
        <fullName evidence="4">HTH marR-type domain-containing protein</fullName>
    </recommendedName>
</protein>
<evidence type="ECO:0000256" key="3">
    <source>
        <dbReference type="ARBA" id="ARBA00023163"/>
    </source>
</evidence>
<gene>
    <name evidence="5" type="ORF">SDC9_172557</name>
</gene>
<sequence>MQLEWLGKHRDFVGKLMKFGNAYARSYNNETRVENCPVKLSSAQIQTMEYIMENEENNRNMAEIATMLGMTPSAFSKNVQKMTERGLLEKYQSSTNRKDIIVRVSDIGKKVYMQYSQHALNMLFNDMFVLLDDIPPEFIEKFSEILEMAANATFKPNLPTFIKIE</sequence>
<proteinExistence type="predicted"/>
<accession>A0A645GG90</accession>
<reference evidence="5" key="1">
    <citation type="submission" date="2019-08" db="EMBL/GenBank/DDBJ databases">
        <authorList>
            <person name="Kucharzyk K."/>
            <person name="Murdoch R.W."/>
            <person name="Higgins S."/>
            <person name="Loffler F."/>
        </authorList>
    </citation>
    <scope>NUCLEOTIDE SEQUENCE</scope>
</reference>
<dbReference type="InterPro" id="IPR036390">
    <property type="entry name" value="WH_DNA-bd_sf"/>
</dbReference>
<evidence type="ECO:0000313" key="5">
    <source>
        <dbReference type="EMBL" id="MPN25150.1"/>
    </source>
</evidence>